<evidence type="ECO:0000313" key="3">
    <source>
        <dbReference type="Proteomes" id="UP001266305"/>
    </source>
</evidence>
<organism evidence="2 3">
    <name type="scientific">Saguinus oedipus</name>
    <name type="common">Cotton-top tamarin</name>
    <name type="synonym">Oedipomidas oedipus</name>
    <dbReference type="NCBI Taxonomy" id="9490"/>
    <lineage>
        <taxon>Eukaryota</taxon>
        <taxon>Metazoa</taxon>
        <taxon>Chordata</taxon>
        <taxon>Craniata</taxon>
        <taxon>Vertebrata</taxon>
        <taxon>Euteleostomi</taxon>
        <taxon>Mammalia</taxon>
        <taxon>Eutheria</taxon>
        <taxon>Euarchontoglires</taxon>
        <taxon>Primates</taxon>
        <taxon>Haplorrhini</taxon>
        <taxon>Platyrrhini</taxon>
        <taxon>Cebidae</taxon>
        <taxon>Callitrichinae</taxon>
        <taxon>Saguinus</taxon>
    </lineage>
</organism>
<keyword evidence="3" id="KW-1185">Reference proteome</keyword>
<evidence type="ECO:0000256" key="1">
    <source>
        <dbReference type="SAM" id="MobiDB-lite"/>
    </source>
</evidence>
<evidence type="ECO:0000313" key="2">
    <source>
        <dbReference type="EMBL" id="KAK2096176.1"/>
    </source>
</evidence>
<dbReference type="EMBL" id="JASSZA010000012">
    <property type="protein sequence ID" value="KAK2096176.1"/>
    <property type="molecule type" value="Genomic_DNA"/>
</dbReference>
<accession>A0ABQ9UGJ4</accession>
<gene>
    <name evidence="2" type="ORF">P7K49_025210</name>
</gene>
<proteinExistence type="predicted"/>
<feature type="region of interest" description="Disordered" evidence="1">
    <location>
        <begin position="110"/>
        <end position="132"/>
    </location>
</feature>
<name>A0ABQ9UGJ4_SAGOE</name>
<comment type="caution">
    <text evidence="2">The sequence shown here is derived from an EMBL/GenBank/DDBJ whole genome shotgun (WGS) entry which is preliminary data.</text>
</comment>
<reference evidence="2 3" key="1">
    <citation type="submission" date="2023-05" db="EMBL/GenBank/DDBJ databases">
        <title>B98-5 Cell Line De Novo Hybrid Assembly: An Optical Mapping Approach.</title>
        <authorList>
            <person name="Kananen K."/>
            <person name="Auerbach J.A."/>
            <person name="Kautto E."/>
            <person name="Blachly J.S."/>
        </authorList>
    </citation>
    <scope>NUCLEOTIDE SEQUENCE [LARGE SCALE GENOMIC DNA]</scope>
    <source>
        <strain evidence="2">B95-8</strain>
        <tissue evidence="2">Cell line</tissue>
    </source>
</reference>
<sequence>MARWVRRLAQSKGSTVLHPPAIPHLRRSTHFQSQQTPIQGFRDSFRSYSVHISFTTLRSLLSGTIPVAECLGLSVSDLAGGGRGREAPEMLPRNRLSRCLRRHTEKLIGEDFKSNDSAVPKPPRKARPAPGGWTCLAGARTVQEGTLPTPIPAIGAA</sequence>
<protein>
    <submittedName>
        <fullName evidence="2">Uncharacterized protein</fullName>
    </submittedName>
</protein>
<dbReference type="Proteomes" id="UP001266305">
    <property type="component" value="Unassembled WGS sequence"/>
</dbReference>